<evidence type="ECO:0000256" key="2">
    <source>
        <dbReference type="ARBA" id="ARBA00009810"/>
    </source>
</evidence>
<keyword evidence="3 14" id="KW-0813">Transport</keyword>
<sequence>MMAATSCKTLLRLALLTGVCLPVSALAQTPTELESIEVQGVFDDGQGPFEGYAAEASVSATKGGRPIIETPQAVSVVGADFISDTAARTVTEATRYSPGIRSETFGNDARNDWFLLRGFTSQVSSYFVDGLALKSSDSFATWKMNPYLLERIDVLRGPSSSLYGSSNPGGLINMVTKRPTGEIGGEITTGINEHGRGNFGIDAQGVAGRSGDWAWRFVASGNAGDTEYDFIDDDGFAIMPSLIWTPSEDTTLELYANVQAFSTNGQNFLPYVGTEVDAPFGRIDPETFTSEPGYDAFKRTQAMAGYEFEHRFNDRVTVRQNLRYAHLDIDFTNVYGVGYATGSPTATNADLARFNFITTPQLGLFSVDNQAEFLAETGPLSHTLLFGVDYARFDLDDEAGFDFAPSLDLLNPVYSGITAPTTRYSDQSTVQRQLGLYVQDQIEYGNWDLVLSGRSDFVDTDIDNNIGADSSQSSEALSGRAGLMYGFDNGISPYVSVSRSFLPVIGTDSVSGAAFDPETGIQYEAGVKYQPAFLGGGYIGLSVFDLTRENVVTSDGINFNRQIGAVNSQGFELEAAGQITPDLKFVGSYTWYDLTIEEGNPVEIGNVPTAAPEQFASLWLDYTVPQGALEGVSVGGGVRYVGRSYADTANTLEVGDTVLVDAALRYEKDAFAAALNVSNLFDETYVAGCSSPTACFYGEGREVGLTLSYRW</sequence>
<proteinExistence type="inferred from homology"/>
<keyword evidence="4 14" id="KW-1134">Transmembrane beta strand</keyword>
<keyword evidence="7 16" id="KW-0732">Signal</keyword>
<evidence type="ECO:0000256" key="4">
    <source>
        <dbReference type="ARBA" id="ARBA00022452"/>
    </source>
</evidence>
<feature type="signal peptide" evidence="16">
    <location>
        <begin position="1"/>
        <end position="27"/>
    </location>
</feature>
<evidence type="ECO:0000256" key="1">
    <source>
        <dbReference type="ARBA" id="ARBA00004571"/>
    </source>
</evidence>
<evidence type="ECO:0000313" key="20">
    <source>
        <dbReference type="Proteomes" id="UP000268192"/>
    </source>
</evidence>
<dbReference type="GO" id="GO:0015344">
    <property type="term" value="F:siderophore uptake transmembrane transporter activity"/>
    <property type="evidence" value="ECO:0007669"/>
    <property type="project" value="TreeGrafter"/>
</dbReference>
<feature type="domain" description="TonB-dependent receptor plug" evidence="18">
    <location>
        <begin position="67"/>
        <end position="170"/>
    </location>
</feature>
<dbReference type="InterPro" id="IPR010105">
    <property type="entry name" value="TonB_sidphr_rcpt"/>
</dbReference>
<evidence type="ECO:0000256" key="15">
    <source>
        <dbReference type="RuleBase" id="RU003357"/>
    </source>
</evidence>
<evidence type="ECO:0000256" key="5">
    <source>
        <dbReference type="ARBA" id="ARBA00022496"/>
    </source>
</evidence>
<evidence type="ECO:0000256" key="3">
    <source>
        <dbReference type="ARBA" id="ARBA00022448"/>
    </source>
</evidence>
<dbReference type="FunFam" id="2.170.130.10:FF:000001">
    <property type="entry name" value="Catecholate siderophore TonB-dependent receptor"/>
    <property type="match status" value="1"/>
</dbReference>
<keyword evidence="10 15" id="KW-0798">TonB box</keyword>
<organism evidence="19 20">
    <name type="scientific">Georhizobium profundi</name>
    <dbReference type="NCBI Taxonomy" id="2341112"/>
    <lineage>
        <taxon>Bacteria</taxon>
        <taxon>Pseudomonadati</taxon>
        <taxon>Pseudomonadota</taxon>
        <taxon>Alphaproteobacteria</taxon>
        <taxon>Hyphomicrobiales</taxon>
        <taxon>Rhizobiaceae</taxon>
        <taxon>Georhizobium</taxon>
    </lineage>
</organism>
<evidence type="ECO:0000256" key="10">
    <source>
        <dbReference type="ARBA" id="ARBA00023077"/>
    </source>
</evidence>
<dbReference type="Proteomes" id="UP000268192">
    <property type="component" value="Chromosome"/>
</dbReference>
<evidence type="ECO:0000256" key="14">
    <source>
        <dbReference type="PROSITE-ProRule" id="PRU01360"/>
    </source>
</evidence>
<evidence type="ECO:0000256" key="7">
    <source>
        <dbReference type="ARBA" id="ARBA00022729"/>
    </source>
</evidence>
<evidence type="ECO:0000313" key="19">
    <source>
        <dbReference type="EMBL" id="AZN72640.1"/>
    </source>
</evidence>
<keyword evidence="8" id="KW-0408">Iron</keyword>
<comment type="subcellular location">
    <subcellularLocation>
        <location evidence="1 14">Cell outer membrane</location>
        <topology evidence="1 14">Multi-pass membrane protein</topology>
    </subcellularLocation>
</comment>
<evidence type="ECO:0000256" key="16">
    <source>
        <dbReference type="SAM" id="SignalP"/>
    </source>
</evidence>
<dbReference type="GO" id="GO:0015891">
    <property type="term" value="P:siderophore transport"/>
    <property type="evidence" value="ECO:0007669"/>
    <property type="project" value="InterPro"/>
</dbReference>
<dbReference type="CDD" id="cd01347">
    <property type="entry name" value="ligand_gated_channel"/>
    <property type="match status" value="1"/>
</dbReference>
<evidence type="ECO:0000256" key="13">
    <source>
        <dbReference type="ARBA" id="ARBA00023237"/>
    </source>
</evidence>
<dbReference type="Gene3D" id="2.170.130.10">
    <property type="entry name" value="TonB-dependent receptor, plug domain"/>
    <property type="match status" value="1"/>
</dbReference>
<dbReference type="KEGG" id="abaw:D5400_16400"/>
<name>A0A3Q8XQ13_9HYPH</name>
<dbReference type="Pfam" id="PF00593">
    <property type="entry name" value="TonB_dep_Rec_b-barrel"/>
    <property type="match status" value="1"/>
</dbReference>
<dbReference type="InterPro" id="IPR000531">
    <property type="entry name" value="Beta-barrel_TonB"/>
</dbReference>
<evidence type="ECO:0000256" key="12">
    <source>
        <dbReference type="ARBA" id="ARBA00023170"/>
    </source>
</evidence>
<dbReference type="InterPro" id="IPR037066">
    <property type="entry name" value="Plug_dom_sf"/>
</dbReference>
<evidence type="ECO:0000256" key="6">
    <source>
        <dbReference type="ARBA" id="ARBA00022692"/>
    </source>
</evidence>
<dbReference type="PANTHER" id="PTHR32552">
    <property type="entry name" value="FERRICHROME IRON RECEPTOR-RELATED"/>
    <property type="match status" value="1"/>
</dbReference>
<evidence type="ECO:0000256" key="8">
    <source>
        <dbReference type="ARBA" id="ARBA00023004"/>
    </source>
</evidence>
<keyword evidence="9" id="KW-0406">Ion transport</keyword>
<dbReference type="Pfam" id="PF07715">
    <property type="entry name" value="Plug"/>
    <property type="match status" value="1"/>
</dbReference>
<dbReference type="OrthoDB" id="9760333at2"/>
<dbReference type="InterPro" id="IPR012910">
    <property type="entry name" value="Plug_dom"/>
</dbReference>
<protein>
    <submittedName>
        <fullName evidence="19">TonB-dependent siderophore receptor</fullName>
    </submittedName>
</protein>
<dbReference type="InterPro" id="IPR036942">
    <property type="entry name" value="Beta-barrel_TonB_sf"/>
</dbReference>
<dbReference type="PROSITE" id="PS52016">
    <property type="entry name" value="TONB_DEPENDENT_REC_3"/>
    <property type="match status" value="1"/>
</dbReference>
<keyword evidence="6 14" id="KW-0812">Transmembrane</keyword>
<keyword evidence="11 14" id="KW-0472">Membrane</keyword>
<evidence type="ECO:0000256" key="9">
    <source>
        <dbReference type="ARBA" id="ARBA00023065"/>
    </source>
</evidence>
<feature type="chain" id="PRO_5018744654" evidence="16">
    <location>
        <begin position="28"/>
        <end position="711"/>
    </location>
</feature>
<evidence type="ECO:0000256" key="11">
    <source>
        <dbReference type="ARBA" id="ARBA00023136"/>
    </source>
</evidence>
<reference evidence="19 20" key="1">
    <citation type="submission" date="2018-09" db="EMBL/GenBank/DDBJ databases">
        <title>Marinorhizobium profundi gen. nov., sp. nov., isolated from a deep-sea sediment sample from the New Britain Trench and proposal of Marinorhizobiaceae fam. nov. in the order Rhizobiales of the class Alphaproteobacteria.</title>
        <authorList>
            <person name="Cao J."/>
        </authorList>
    </citation>
    <scope>NUCLEOTIDE SEQUENCE [LARGE SCALE GENOMIC DNA]</scope>
    <source>
        <strain evidence="19 20">WS11</strain>
    </source>
</reference>
<dbReference type="AlphaFoldDB" id="A0A3Q8XQ13"/>
<keyword evidence="13 14" id="KW-0998">Cell outer membrane</keyword>
<keyword evidence="20" id="KW-1185">Reference proteome</keyword>
<accession>A0A3Q8XQ13</accession>
<evidence type="ECO:0000259" key="18">
    <source>
        <dbReference type="Pfam" id="PF07715"/>
    </source>
</evidence>
<dbReference type="NCBIfam" id="TIGR01783">
    <property type="entry name" value="TonB-siderophor"/>
    <property type="match status" value="1"/>
</dbReference>
<gene>
    <name evidence="19" type="ORF">D5400_16400</name>
</gene>
<keyword evidence="12 19" id="KW-0675">Receptor</keyword>
<dbReference type="EMBL" id="CP032509">
    <property type="protein sequence ID" value="AZN72640.1"/>
    <property type="molecule type" value="Genomic_DNA"/>
</dbReference>
<dbReference type="GO" id="GO:0009279">
    <property type="term" value="C:cell outer membrane"/>
    <property type="evidence" value="ECO:0007669"/>
    <property type="project" value="UniProtKB-SubCell"/>
</dbReference>
<dbReference type="Gene3D" id="2.40.170.20">
    <property type="entry name" value="TonB-dependent receptor, beta-barrel domain"/>
    <property type="match status" value="1"/>
</dbReference>
<evidence type="ECO:0000259" key="17">
    <source>
        <dbReference type="Pfam" id="PF00593"/>
    </source>
</evidence>
<dbReference type="SUPFAM" id="SSF56935">
    <property type="entry name" value="Porins"/>
    <property type="match status" value="1"/>
</dbReference>
<comment type="similarity">
    <text evidence="2 14 15">Belongs to the TonB-dependent receptor family.</text>
</comment>
<keyword evidence="5" id="KW-0410">Iron transport</keyword>
<dbReference type="GO" id="GO:0038023">
    <property type="term" value="F:signaling receptor activity"/>
    <property type="evidence" value="ECO:0007669"/>
    <property type="project" value="InterPro"/>
</dbReference>
<dbReference type="InterPro" id="IPR039426">
    <property type="entry name" value="TonB-dep_rcpt-like"/>
</dbReference>
<dbReference type="PANTHER" id="PTHR32552:SF68">
    <property type="entry name" value="FERRICHROME OUTER MEMBRANE TRANSPORTER_PHAGE RECEPTOR"/>
    <property type="match status" value="1"/>
</dbReference>
<feature type="domain" description="TonB-dependent receptor-like beta-barrel" evidence="17">
    <location>
        <begin position="246"/>
        <end position="680"/>
    </location>
</feature>